<dbReference type="Proteomes" id="UP000285794">
    <property type="component" value="Unassembled WGS sequence"/>
</dbReference>
<organism evidence="2 3">
    <name type="scientific">Ancylomarina euxinus</name>
    <dbReference type="NCBI Taxonomy" id="2283627"/>
    <lineage>
        <taxon>Bacteria</taxon>
        <taxon>Pseudomonadati</taxon>
        <taxon>Bacteroidota</taxon>
        <taxon>Bacteroidia</taxon>
        <taxon>Marinilabiliales</taxon>
        <taxon>Marinifilaceae</taxon>
        <taxon>Ancylomarina</taxon>
    </lineage>
</organism>
<gene>
    <name evidence="2" type="ORF">DWB61_03085</name>
</gene>
<protein>
    <submittedName>
        <fullName evidence="2">Glycosyltransferase</fullName>
    </submittedName>
</protein>
<evidence type="ECO:0000259" key="1">
    <source>
        <dbReference type="Pfam" id="PF00535"/>
    </source>
</evidence>
<evidence type="ECO:0000313" key="3">
    <source>
        <dbReference type="Proteomes" id="UP000285794"/>
    </source>
</evidence>
<dbReference type="PANTHER" id="PTHR22916:SF3">
    <property type="entry name" value="UDP-GLCNAC:BETAGAL BETA-1,3-N-ACETYLGLUCOSAMINYLTRANSFERASE-LIKE PROTEIN 1"/>
    <property type="match status" value="1"/>
</dbReference>
<dbReference type="Gene3D" id="3.90.550.10">
    <property type="entry name" value="Spore Coat Polysaccharide Biosynthesis Protein SpsA, Chain A"/>
    <property type="match status" value="1"/>
</dbReference>
<sequence length="327" mass="37847">MTKPLVSINCITYNHENYIAQTIEGFLIQKTTFPIEIIICEDASTDNTAKIIQEYVDKYPDLIIPLFQETNQYSKGKNPGFEISMPKCQGKYIAHCEGDDFWTDPYKLQKQVDFMEANPDYSFIFHDCEILDQKTGEKILRVGNRQIDVVVDLESIILENNVPTASILHRNILNFRSLPPWYLTVSKGDYALVILLSERGLGKYLPDVMSVYRVHIGGVWSGTNIAYRNSEDIKFFEFLNEQFSNQKVRNAIKKRLNHCLFEKAFIKIKRGELVSGLYLYLLHMNANKEKKNQNEMKKILSAFKIGLLYLFRKPIAYLKLDVNNSSV</sequence>
<feature type="domain" description="Glycosyltransferase 2-like" evidence="1">
    <location>
        <begin position="11"/>
        <end position="121"/>
    </location>
</feature>
<dbReference type="Pfam" id="PF00535">
    <property type="entry name" value="Glycos_transf_2"/>
    <property type="match status" value="1"/>
</dbReference>
<comment type="caution">
    <text evidence="2">The sequence shown here is derived from an EMBL/GenBank/DDBJ whole genome shotgun (WGS) entry which is preliminary data.</text>
</comment>
<keyword evidence="2" id="KW-0808">Transferase</keyword>
<dbReference type="PANTHER" id="PTHR22916">
    <property type="entry name" value="GLYCOSYLTRANSFERASE"/>
    <property type="match status" value="1"/>
</dbReference>
<dbReference type="GO" id="GO:0016758">
    <property type="term" value="F:hexosyltransferase activity"/>
    <property type="evidence" value="ECO:0007669"/>
    <property type="project" value="UniProtKB-ARBA"/>
</dbReference>
<dbReference type="AlphaFoldDB" id="A0A425Y6I3"/>
<dbReference type="InterPro" id="IPR029044">
    <property type="entry name" value="Nucleotide-diphossugar_trans"/>
</dbReference>
<dbReference type="SUPFAM" id="SSF53448">
    <property type="entry name" value="Nucleotide-diphospho-sugar transferases"/>
    <property type="match status" value="1"/>
</dbReference>
<name>A0A425Y6I3_9BACT</name>
<dbReference type="EMBL" id="QQWG01000002">
    <property type="protein sequence ID" value="RRG24117.1"/>
    <property type="molecule type" value="Genomic_DNA"/>
</dbReference>
<dbReference type="RefSeq" id="WP_125029427.1">
    <property type="nucleotide sequence ID" value="NZ_JAPXVP010000002.1"/>
</dbReference>
<dbReference type="InterPro" id="IPR001173">
    <property type="entry name" value="Glyco_trans_2-like"/>
</dbReference>
<keyword evidence="3" id="KW-1185">Reference proteome</keyword>
<proteinExistence type="predicted"/>
<accession>A0A425Y6I3</accession>
<reference evidence="2 3" key="1">
    <citation type="submission" date="2018-07" db="EMBL/GenBank/DDBJ databases">
        <title>Draft genome sequence of Ancylomarina sp. M1P.</title>
        <authorList>
            <person name="Yadav S."/>
            <person name="Villanueva L."/>
            <person name="Damste J.S.S."/>
        </authorList>
    </citation>
    <scope>NUCLEOTIDE SEQUENCE [LARGE SCALE GENOMIC DNA]</scope>
    <source>
        <strain evidence="2 3">M1P</strain>
    </source>
</reference>
<dbReference type="OrthoDB" id="199095at2"/>
<evidence type="ECO:0000313" key="2">
    <source>
        <dbReference type="EMBL" id="RRG24117.1"/>
    </source>
</evidence>